<protein>
    <submittedName>
        <fullName evidence="2">Uncharacterized protein</fullName>
    </submittedName>
</protein>
<feature type="region of interest" description="Disordered" evidence="1">
    <location>
        <begin position="1"/>
        <end position="21"/>
    </location>
</feature>
<sequence length="106" mass="11997">MDFAPERTFPKGAQEHRLQEVEESGGHAARLRLLGRLTGAFVLDTLQPLAVIVTDRGTTQRLLASGRDTTEQMEVLLSRIIECARWADEVISFADRRSPGEFRFWP</sequence>
<dbReference type="EMBL" id="LXPS01000003">
    <property type="protein sequence ID" value="OAE49240.1"/>
    <property type="molecule type" value="Genomic_DNA"/>
</dbReference>
<accession>A0A176XIR9</accession>
<organism evidence="2 3">
    <name type="scientific">Agrobacterium tumefaciens</name>
    <dbReference type="NCBI Taxonomy" id="358"/>
    <lineage>
        <taxon>Bacteria</taxon>
        <taxon>Pseudomonadati</taxon>
        <taxon>Pseudomonadota</taxon>
        <taxon>Alphaproteobacteria</taxon>
        <taxon>Hyphomicrobiales</taxon>
        <taxon>Rhizobiaceae</taxon>
        <taxon>Rhizobium/Agrobacterium group</taxon>
        <taxon>Agrobacterium</taxon>
        <taxon>Agrobacterium tumefaciens complex</taxon>
    </lineage>
</organism>
<evidence type="ECO:0000313" key="2">
    <source>
        <dbReference type="EMBL" id="OAE49240.1"/>
    </source>
</evidence>
<name>A0A176XIR9_AGRTU</name>
<proteinExistence type="predicted"/>
<gene>
    <name evidence="2" type="ORF">A7J57_01090</name>
</gene>
<comment type="caution">
    <text evidence="2">The sequence shown here is derived from an EMBL/GenBank/DDBJ whole genome shotgun (WGS) entry which is preliminary data.</text>
</comment>
<evidence type="ECO:0000256" key="1">
    <source>
        <dbReference type="SAM" id="MobiDB-lite"/>
    </source>
</evidence>
<feature type="compositionally biased region" description="Basic and acidic residues" evidence="1">
    <location>
        <begin position="1"/>
        <end position="20"/>
    </location>
</feature>
<dbReference type="AlphaFoldDB" id="A0A176XIR9"/>
<dbReference type="Proteomes" id="UP000077098">
    <property type="component" value="Unassembled WGS sequence"/>
</dbReference>
<evidence type="ECO:0000313" key="3">
    <source>
        <dbReference type="Proteomes" id="UP000077098"/>
    </source>
</evidence>
<reference evidence="2 3" key="1">
    <citation type="submission" date="2016-05" db="EMBL/GenBank/DDBJ databases">
        <authorList>
            <person name="Lavstsen T."/>
            <person name="Jespersen J.S."/>
        </authorList>
    </citation>
    <scope>NUCLEOTIDE SEQUENCE [LARGE SCALE GENOMIC DNA]</scope>
    <source>
        <strain evidence="2 3">KCJ1736</strain>
    </source>
</reference>